<dbReference type="SUPFAM" id="SSF46955">
    <property type="entry name" value="Putative DNA-binding domain"/>
    <property type="match status" value="1"/>
</dbReference>
<comment type="similarity">
    <text evidence="2">Belongs to the citrate synthase family.</text>
</comment>
<dbReference type="EC" id="2.3.3.16" evidence="3"/>
<dbReference type="RefSeq" id="WP_345541216.1">
    <property type="nucleotide sequence ID" value="NZ_BAABGJ010000080.1"/>
</dbReference>
<accession>A0ABP8ICB6</accession>
<dbReference type="InterPro" id="IPR009061">
    <property type="entry name" value="DNA-bd_dom_put_sf"/>
</dbReference>
<dbReference type="Gene3D" id="1.10.580.10">
    <property type="entry name" value="Citrate Synthase, domain 1"/>
    <property type="match status" value="1"/>
</dbReference>
<protein>
    <recommendedName>
        <fullName evidence="3">citrate synthase (unknown stereospecificity)</fullName>
        <ecNumber evidence="3">2.3.3.16</ecNumber>
    </recommendedName>
</protein>
<evidence type="ECO:0000313" key="6">
    <source>
        <dbReference type="EMBL" id="GAA4355968.1"/>
    </source>
</evidence>
<keyword evidence="7" id="KW-1185">Reference proteome</keyword>
<dbReference type="Gene3D" id="1.10.230.10">
    <property type="entry name" value="Cytochrome P450-Terp, domain 2"/>
    <property type="match status" value="1"/>
</dbReference>
<evidence type="ECO:0000259" key="5">
    <source>
        <dbReference type="Pfam" id="PF12728"/>
    </source>
</evidence>
<dbReference type="Proteomes" id="UP001500975">
    <property type="component" value="Unassembled WGS sequence"/>
</dbReference>
<gene>
    <name evidence="6" type="ORF">GCM10023165_48620</name>
</gene>
<dbReference type="SUPFAM" id="SSF48256">
    <property type="entry name" value="Citrate synthase"/>
    <property type="match status" value="1"/>
</dbReference>
<dbReference type="InterPro" id="IPR036969">
    <property type="entry name" value="Citrate_synthase_sf"/>
</dbReference>
<comment type="pathway">
    <text evidence="1">Carbohydrate metabolism; tricarboxylic acid cycle; isocitrate from oxaloacetate: step 1/2.</text>
</comment>
<name>A0ABP8ICB6_9BURK</name>
<organism evidence="6 7">
    <name type="scientific">Variovorax defluvii</name>
    <dbReference type="NCBI Taxonomy" id="913761"/>
    <lineage>
        <taxon>Bacteria</taxon>
        <taxon>Pseudomonadati</taxon>
        <taxon>Pseudomonadota</taxon>
        <taxon>Betaproteobacteria</taxon>
        <taxon>Burkholderiales</taxon>
        <taxon>Comamonadaceae</taxon>
        <taxon>Variovorax</taxon>
    </lineage>
</organism>
<keyword evidence="4" id="KW-0808">Transferase</keyword>
<dbReference type="InterPro" id="IPR016143">
    <property type="entry name" value="Citrate_synth-like_sm_a-sub"/>
</dbReference>
<evidence type="ECO:0000256" key="4">
    <source>
        <dbReference type="ARBA" id="ARBA00022679"/>
    </source>
</evidence>
<dbReference type="InterPro" id="IPR016142">
    <property type="entry name" value="Citrate_synth-like_lrg_a-sub"/>
</dbReference>
<evidence type="ECO:0000256" key="2">
    <source>
        <dbReference type="ARBA" id="ARBA00010566"/>
    </source>
</evidence>
<dbReference type="Pfam" id="PF12728">
    <property type="entry name" value="HTH_17"/>
    <property type="match status" value="1"/>
</dbReference>
<evidence type="ECO:0000256" key="3">
    <source>
        <dbReference type="ARBA" id="ARBA00012972"/>
    </source>
</evidence>
<dbReference type="InterPro" id="IPR002020">
    <property type="entry name" value="Citrate_synthase"/>
</dbReference>
<evidence type="ECO:0000313" key="7">
    <source>
        <dbReference type="Proteomes" id="UP001500975"/>
    </source>
</evidence>
<dbReference type="InterPro" id="IPR041657">
    <property type="entry name" value="HTH_17"/>
</dbReference>
<feature type="domain" description="Helix-turn-helix" evidence="5">
    <location>
        <begin position="17"/>
        <end position="62"/>
    </location>
</feature>
<dbReference type="Pfam" id="PF00285">
    <property type="entry name" value="Citrate_synt"/>
    <property type="match status" value="1"/>
</dbReference>
<reference evidence="7" key="1">
    <citation type="journal article" date="2019" name="Int. J. Syst. Evol. Microbiol.">
        <title>The Global Catalogue of Microorganisms (GCM) 10K type strain sequencing project: providing services to taxonomists for standard genome sequencing and annotation.</title>
        <authorList>
            <consortium name="The Broad Institute Genomics Platform"/>
            <consortium name="The Broad Institute Genome Sequencing Center for Infectious Disease"/>
            <person name="Wu L."/>
            <person name="Ma J."/>
        </authorList>
    </citation>
    <scope>NUCLEOTIDE SEQUENCE [LARGE SCALE GENOMIC DNA]</scope>
    <source>
        <strain evidence="7">JCM 17804</strain>
    </source>
</reference>
<comment type="caution">
    <text evidence="6">The sequence shown here is derived from an EMBL/GenBank/DDBJ whole genome shotgun (WGS) entry which is preliminary data.</text>
</comment>
<dbReference type="PANTHER" id="PTHR11739:SF4">
    <property type="entry name" value="CITRATE SYNTHASE, PEROXISOMAL"/>
    <property type="match status" value="1"/>
</dbReference>
<dbReference type="EMBL" id="BAABGJ010000080">
    <property type="protein sequence ID" value="GAA4355968.1"/>
    <property type="molecule type" value="Genomic_DNA"/>
</dbReference>
<evidence type="ECO:0000256" key="1">
    <source>
        <dbReference type="ARBA" id="ARBA00004751"/>
    </source>
</evidence>
<sequence length="428" mass="45667">MNTTARTASPKEPPSDYLSAKEAARMLGVKIPSLYSYVSRGVIRSVMQPGTRARLYYREDVESAGKRMGGRAGIPDTVETAVRWGQPMLASSVTELTDGGPRYRGRDAIEMARRGRSFESVSELLWSGLDFPALPCWSHPEPPSEVFRRVEVACKDAGGLTSGRLMVLTNVMVALSMPEKPDFERGTTMADAASLICLYASAMGLLGPAKRIVRPVSGRPVAELLAAALLPGKSSEEAVQAINAALVVCADHELSPSTLAARVAASTGAELRACLHAAIATHSGIRLGGGCDRAEQLLAAARNPEDLRRSIGTLESAGRQVPGFNLIAYPKGDPRARFLLELASQLPGAAKTSYGRLEPLLKEAETSFDLKPSIEVGLIGLAMALKLPPRGASALWTIGRCAGWTAHVVEQRLAGFMLRPRAKYVPPA</sequence>
<proteinExistence type="inferred from homology"/>
<dbReference type="PANTHER" id="PTHR11739">
    <property type="entry name" value="CITRATE SYNTHASE"/>
    <property type="match status" value="1"/>
</dbReference>